<dbReference type="InterPro" id="IPR007219">
    <property type="entry name" value="XnlR_reg_dom"/>
</dbReference>
<feature type="domain" description="Xylanolytic transcriptional activator regulatory" evidence="4">
    <location>
        <begin position="83"/>
        <end position="262"/>
    </location>
</feature>
<dbReference type="CDD" id="cd12148">
    <property type="entry name" value="fungal_TF_MHR"/>
    <property type="match status" value="1"/>
</dbReference>
<dbReference type="Proteomes" id="UP000326799">
    <property type="component" value="Unassembled WGS sequence"/>
</dbReference>
<dbReference type="GO" id="GO:0006351">
    <property type="term" value="P:DNA-templated transcription"/>
    <property type="evidence" value="ECO:0007669"/>
    <property type="project" value="InterPro"/>
</dbReference>
<evidence type="ECO:0000313" key="6">
    <source>
        <dbReference type="Proteomes" id="UP000326799"/>
    </source>
</evidence>
<keyword evidence="1" id="KW-0805">Transcription regulation</keyword>
<name>A0A5N6E740_9EURO</name>
<evidence type="ECO:0000313" key="5">
    <source>
        <dbReference type="EMBL" id="KAB8213382.1"/>
    </source>
</evidence>
<accession>A0A5N6E740</accession>
<organism evidence="5 6">
    <name type="scientific">Aspergillus novoparasiticus</name>
    <dbReference type="NCBI Taxonomy" id="986946"/>
    <lineage>
        <taxon>Eukaryota</taxon>
        <taxon>Fungi</taxon>
        <taxon>Dikarya</taxon>
        <taxon>Ascomycota</taxon>
        <taxon>Pezizomycotina</taxon>
        <taxon>Eurotiomycetes</taxon>
        <taxon>Eurotiomycetidae</taxon>
        <taxon>Eurotiales</taxon>
        <taxon>Aspergillaceae</taxon>
        <taxon>Aspergillus</taxon>
        <taxon>Aspergillus subgen. Circumdati</taxon>
    </lineage>
</organism>
<dbReference type="GO" id="GO:0003677">
    <property type="term" value="F:DNA binding"/>
    <property type="evidence" value="ECO:0007669"/>
    <property type="project" value="InterPro"/>
</dbReference>
<protein>
    <submittedName>
        <fullName evidence="5">Fungal-specific transcription factor domain-containing protein</fullName>
    </submittedName>
</protein>
<dbReference type="AlphaFoldDB" id="A0A5N6E740"/>
<reference evidence="5 6" key="1">
    <citation type="submission" date="2019-04" db="EMBL/GenBank/DDBJ databases">
        <title>Fungal friends and foes A comparative genomics study of 23 Aspergillus species from section Flavi.</title>
        <authorList>
            <consortium name="DOE Joint Genome Institute"/>
            <person name="Kjaerbolling I."/>
            <person name="Vesth T.C."/>
            <person name="Frisvad J.C."/>
            <person name="Nybo J.L."/>
            <person name="Theobald S."/>
            <person name="Kildgaard S."/>
            <person name="Petersen T.I."/>
            <person name="Kuo A."/>
            <person name="Sato A."/>
            <person name="Lyhne E.K."/>
            <person name="Kogle M.E."/>
            <person name="Wiebenga A."/>
            <person name="Kun R.S."/>
            <person name="Lubbers R.J."/>
            <person name="Makela M.R."/>
            <person name="Barry K."/>
            <person name="Chovatia M."/>
            <person name="Clum A."/>
            <person name="Daum C."/>
            <person name="Haridas S."/>
            <person name="He G."/>
            <person name="LaButti K."/>
            <person name="Lipzen A."/>
            <person name="Mondo S."/>
            <person name="Pangilinan J."/>
            <person name="Riley R."/>
            <person name="Salamov A."/>
            <person name="Simmons B.A."/>
            <person name="Magnuson J.K."/>
            <person name="Henrissat B."/>
            <person name="Mortensen U.H."/>
            <person name="Larsen T.O."/>
            <person name="De vries R.P."/>
            <person name="Grigoriev I.V."/>
            <person name="Machida M."/>
            <person name="Baker S.E."/>
            <person name="Andersen M.R."/>
        </authorList>
    </citation>
    <scope>NUCLEOTIDE SEQUENCE [LARGE SCALE GENOMIC DNA]</scope>
    <source>
        <strain evidence="5 6">CBS 126849</strain>
    </source>
</reference>
<keyword evidence="6" id="KW-1185">Reference proteome</keyword>
<evidence type="ECO:0000256" key="1">
    <source>
        <dbReference type="ARBA" id="ARBA00023015"/>
    </source>
</evidence>
<dbReference type="InterPro" id="IPR052761">
    <property type="entry name" value="Fungal_Detox/Toxin_TFs"/>
</dbReference>
<dbReference type="PANTHER" id="PTHR47425">
    <property type="entry name" value="FARB-RELATED"/>
    <property type="match status" value="1"/>
</dbReference>
<dbReference type="PANTHER" id="PTHR47425:SF3">
    <property type="entry name" value="ZN(II)2CYS6 TRANSCRIPTION FACTOR (EUROFUNG)"/>
    <property type="match status" value="1"/>
</dbReference>
<evidence type="ECO:0000256" key="3">
    <source>
        <dbReference type="ARBA" id="ARBA00023242"/>
    </source>
</evidence>
<gene>
    <name evidence="5" type="ORF">BDV33DRAFT_210258</name>
</gene>
<dbReference type="EMBL" id="ML733624">
    <property type="protein sequence ID" value="KAB8213382.1"/>
    <property type="molecule type" value="Genomic_DNA"/>
</dbReference>
<dbReference type="Pfam" id="PF04082">
    <property type="entry name" value="Fungal_trans"/>
    <property type="match status" value="1"/>
</dbReference>
<keyword evidence="2" id="KW-0804">Transcription</keyword>
<proteinExistence type="predicted"/>
<dbReference type="GO" id="GO:0008270">
    <property type="term" value="F:zinc ion binding"/>
    <property type="evidence" value="ECO:0007669"/>
    <property type="project" value="InterPro"/>
</dbReference>
<evidence type="ECO:0000256" key="2">
    <source>
        <dbReference type="ARBA" id="ARBA00023163"/>
    </source>
</evidence>
<sequence length="517" mass="58661">MSILPYTLSTDEKTGVRCDLGSVPARRSTMVNTSDKAEGNDSEQLRGSHSFTSKKKVSLWFYHNISIRFHRSGFWLRNALISGYISWVHPFCPVIDMHTFLSSITYMDGSHGKISLLLLHSVMFAGASFAPLSELQKAGYNSRLAAKTDFYFRAKLLYDFGYESDMVVLVQSLLLMSYWHDARNSLQNQSHWIGLANTVARSIGLHQNPAVSMTAKDMGLWRRLGWTCFIRDRIISLDERHLPTIALRHFNLTLPEVSDFEICTLPPEILQAFPDCEVLQRPGSQVALAQIFIEKVKLCMILDGILGYKDEKVALNLGVMNEGTVVQLEEALQEQDVANVYQYKLSRGSQKYWCIRRFSDCTWYLRQLQDIHEYAAFAAECLVHASCKLCLPIRLLNDEQLSEFGVGEHACSLGHFPPRHPHEDSNVNMGIPNSVPAPPESIIPWPSTSPEFVQQMDSPFQQDEYGYGYGCNVDFMSGVYDTYHTMFSGPSDTLYPTELLDSLMAEPFRLFVNDYTS</sequence>
<evidence type="ECO:0000259" key="4">
    <source>
        <dbReference type="Pfam" id="PF04082"/>
    </source>
</evidence>
<keyword evidence="3" id="KW-0539">Nucleus</keyword>